<dbReference type="AlphaFoldDB" id="A0A0A2E8D1"/>
<gene>
    <name evidence="1" type="ORF">HQ47_07100</name>
</gene>
<proteinExistence type="predicted"/>
<protein>
    <submittedName>
        <fullName evidence="1">Uncharacterized protein</fullName>
    </submittedName>
</protein>
<reference evidence="1 2" key="1">
    <citation type="submission" date="2014-09" db="EMBL/GenBank/DDBJ databases">
        <title>Draft Genome Sequence of Porphyromonas macacae COT-192_OH2859.</title>
        <authorList>
            <person name="Wallis C."/>
            <person name="Deusch O."/>
            <person name="O'Flynn C."/>
            <person name="Davis I."/>
            <person name="Horsfall A."/>
            <person name="Kirkwood N."/>
            <person name="Harris S."/>
            <person name="Eisen J.A."/>
            <person name="Coil D.A."/>
            <person name="Darling A.E."/>
            <person name="Jospin G."/>
            <person name="Alexiev A."/>
        </authorList>
    </citation>
    <scope>NUCLEOTIDE SEQUENCE [LARGE SCALE GENOMIC DNA]</scope>
    <source>
        <strain evidence="2">COT-192 OH2859</strain>
    </source>
</reference>
<evidence type="ECO:0000313" key="2">
    <source>
        <dbReference type="Proteomes" id="UP000030103"/>
    </source>
</evidence>
<organism evidence="1 2">
    <name type="scientific">Porphyromonas macacae</name>
    <dbReference type="NCBI Taxonomy" id="28115"/>
    <lineage>
        <taxon>Bacteria</taxon>
        <taxon>Pseudomonadati</taxon>
        <taxon>Bacteroidota</taxon>
        <taxon>Bacteroidia</taxon>
        <taxon>Bacteroidales</taxon>
        <taxon>Porphyromonadaceae</taxon>
        <taxon>Porphyromonas</taxon>
    </lineage>
</organism>
<comment type="caution">
    <text evidence="1">The sequence shown here is derived from an EMBL/GenBank/DDBJ whole genome shotgun (WGS) entry which is preliminary data.</text>
</comment>
<sequence length="90" mass="10786">MLVLKNFLRKPQRGFYKEYTLVRYKKYYSSERCVFQGFFMKCAADHCFLFCLLLLALCSEVAFPGLFIPSSGFFYFMKKESRRLPFYPLV</sequence>
<keyword evidence="2" id="KW-1185">Reference proteome</keyword>
<accession>A0A0A2E8D1</accession>
<dbReference type="STRING" id="28115.HQ47_07100"/>
<dbReference type="Proteomes" id="UP000030103">
    <property type="component" value="Unassembled WGS sequence"/>
</dbReference>
<name>A0A0A2E8D1_9PORP</name>
<evidence type="ECO:0000313" key="1">
    <source>
        <dbReference type="EMBL" id="KGN73705.1"/>
    </source>
</evidence>
<dbReference type="EMBL" id="JRFA01000019">
    <property type="protein sequence ID" value="KGN73705.1"/>
    <property type="molecule type" value="Genomic_DNA"/>
</dbReference>